<dbReference type="Pfam" id="PF01323">
    <property type="entry name" value="DSBA"/>
    <property type="match status" value="1"/>
</dbReference>
<dbReference type="RefSeq" id="WP_207942394.1">
    <property type="nucleotide sequence ID" value="NZ_CP147251.1"/>
</dbReference>
<evidence type="ECO:0000256" key="2">
    <source>
        <dbReference type="ARBA" id="ARBA00023002"/>
    </source>
</evidence>
<dbReference type="EMBL" id="CP147251">
    <property type="protein sequence ID" value="WYJ76355.1"/>
    <property type="molecule type" value="Genomic_DNA"/>
</dbReference>
<keyword evidence="2" id="KW-0560">Oxidoreductase</keyword>
<gene>
    <name evidence="6" type="ORF">DOK78_000981</name>
</gene>
<reference evidence="6 7" key="1">
    <citation type="submission" date="2021-03" db="EMBL/GenBank/DDBJ databases">
        <authorList>
            <person name="Gilmore M.S."/>
            <person name="Schwartzman J."/>
            <person name="Van Tyne D."/>
            <person name="Martin M."/>
            <person name="Earl A.M."/>
            <person name="Manson A.L."/>
            <person name="Straub T."/>
            <person name="Salamzade R."/>
            <person name="Saavedra J."/>
            <person name="Lebreton F."/>
            <person name="Prichula J."/>
            <person name="Schaufler K."/>
            <person name="Gaca A."/>
            <person name="Sgardioli B."/>
            <person name="Wagenaar J."/>
            <person name="Strong T."/>
        </authorList>
    </citation>
    <scope>NUCLEOTIDE SEQUENCE [LARGE SCALE GENOMIC DNA]</scope>
    <source>
        <strain evidence="6 7">DIV2402</strain>
    </source>
</reference>
<protein>
    <recommendedName>
        <fullName evidence="5">DSBA-like thioredoxin domain-containing protein</fullName>
    </recommendedName>
</protein>
<keyword evidence="7" id="KW-1185">Reference proteome</keyword>
<name>A0ABZ2SMZ3_9ENTE</name>
<dbReference type="Proteomes" id="UP000664701">
    <property type="component" value="Chromosome"/>
</dbReference>
<organism evidence="6 7">
    <name type="scientific">Candidatus Enterococcus lowellii</name>
    <dbReference type="NCBI Taxonomy" id="2230877"/>
    <lineage>
        <taxon>Bacteria</taxon>
        <taxon>Bacillati</taxon>
        <taxon>Bacillota</taxon>
        <taxon>Bacilli</taxon>
        <taxon>Lactobacillales</taxon>
        <taxon>Enterococcaceae</taxon>
        <taxon>Enterococcus</taxon>
    </lineage>
</organism>
<evidence type="ECO:0000256" key="3">
    <source>
        <dbReference type="ARBA" id="ARBA00023157"/>
    </source>
</evidence>
<evidence type="ECO:0000256" key="4">
    <source>
        <dbReference type="ARBA" id="ARBA00023284"/>
    </source>
</evidence>
<dbReference type="Gene3D" id="3.40.30.10">
    <property type="entry name" value="Glutaredoxin"/>
    <property type="match status" value="1"/>
</dbReference>
<keyword evidence="4" id="KW-0676">Redox-active center</keyword>
<proteinExistence type="predicted"/>
<feature type="domain" description="DSBA-like thioredoxin" evidence="5">
    <location>
        <begin position="3"/>
        <end position="197"/>
    </location>
</feature>
<evidence type="ECO:0000256" key="1">
    <source>
        <dbReference type="ARBA" id="ARBA00022729"/>
    </source>
</evidence>
<evidence type="ECO:0000313" key="7">
    <source>
        <dbReference type="Proteomes" id="UP000664701"/>
    </source>
</evidence>
<keyword evidence="3" id="KW-1015">Disulfide bond</keyword>
<sequence>MKIEFFHDVICSFCFPMSDRMRSIKKELPELTIIHKSYALGWEPEDFIAMFGSREAVKSEVLTHWSHANENDERHRFNIEGMKQTSFDFPTSKNGLLAAKAAGMIGNQEDYWEVFDKLQEGLFIRSLDIEECAVIETLIKETSIDFEKWFVQFNNPETEEAVRQDLALAAAYGLQGVPALVVNGKYLISGAQPKEVIIQTLVSLMEKESAPLEEINTNAEACHFDNDKWTCD</sequence>
<dbReference type="PANTHER" id="PTHR13887">
    <property type="entry name" value="GLUTATHIONE S-TRANSFERASE KAPPA"/>
    <property type="match status" value="1"/>
</dbReference>
<dbReference type="InterPro" id="IPR001853">
    <property type="entry name" value="DSBA-like_thioredoxin_dom"/>
</dbReference>
<dbReference type="PANTHER" id="PTHR13887:SF14">
    <property type="entry name" value="DISULFIDE BOND FORMATION PROTEIN D"/>
    <property type="match status" value="1"/>
</dbReference>
<reference evidence="6 7" key="2">
    <citation type="submission" date="2024-03" db="EMBL/GenBank/DDBJ databases">
        <title>The Genome Sequence of Enterococcus sp. DIV2402.</title>
        <authorList>
            <consortium name="The Broad Institute Genomics Platform"/>
            <consortium name="The Broad Institute Microbial Omics Core"/>
            <consortium name="The Broad Institute Genomic Center for Infectious Diseases"/>
            <person name="Earl A."/>
            <person name="Manson A."/>
            <person name="Gilmore M."/>
            <person name="Schwartman J."/>
            <person name="Shea T."/>
            <person name="Abouelleil A."/>
            <person name="Cao P."/>
            <person name="Chapman S."/>
            <person name="Cusick C."/>
            <person name="Young S."/>
            <person name="Neafsey D."/>
            <person name="Nusbaum C."/>
            <person name="Birren B."/>
        </authorList>
    </citation>
    <scope>NUCLEOTIDE SEQUENCE [LARGE SCALE GENOMIC DNA]</scope>
    <source>
        <strain evidence="6 7">DIV2402</strain>
    </source>
</reference>
<dbReference type="SUPFAM" id="SSF52833">
    <property type="entry name" value="Thioredoxin-like"/>
    <property type="match status" value="1"/>
</dbReference>
<accession>A0ABZ2SMZ3</accession>
<evidence type="ECO:0000259" key="5">
    <source>
        <dbReference type="Pfam" id="PF01323"/>
    </source>
</evidence>
<dbReference type="InterPro" id="IPR036249">
    <property type="entry name" value="Thioredoxin-like_sf"/>
</dbReference>
<evidence type="ECO:0000313" key="6">
    <source>
        <dbReference type="EMBL" id="WYJ76355.1"/>
    </source>
</evidence>
<keyword evidence="1" id="KW-0732">Signal</keyword>